<keyword evidence="3" id="KW-0548">Nucleotidyltransferase</keyword>
<keyword evidence="2" id="KW-0808">Transferase</keyword>
<dbReference type="GO" id="GO:0003887">
    <property type="term" value="F:DNA-directed DNA polymerase activity"/>
    <property type="evidence" value="ECO:0007669"/>
    <property type="project" value="UniProtKB-KW"/>
</dbReference>
<dbReference type="SUPFAM" id="SSF56672">
    <property type="entry name" value="DNA/RNA polymerases"/>
    <property type="match status" value="1"/>
</dbReference>
<reference evidence="19" key="1">
    <citation type="journal article" date="2017" name="Front. Plant Sci.">
        <title>Climate Clever Clovers: New Paradigm to Reduce the Environmental Footprint of Ruminants by Breeding Low Methanogenic Forages Utilizing Haplotype Variation.</title>
        <authorList>
            <person name="Kaur P."/>
            <person name="Appels R."/>
            <person name="Bayer P.E."/>
            <person name="Keeble-Gagnere G."/>
            <person name="Wang J."/>
            <person name="Hirakawa H."/>
            <person name="Shirasawa K."/>
            <person name="Vercoe P."/>
            <person name="Stefanova K."/>
            <person name="Durmic Z."/>
            <person name="Nichols P."/>
            <person name="Revell C."/>
            <person name="Isobe S.N."/>
            <person name="Edwards D."/>
            <person name="Erskine W."/>
        </authorList>
    </citation>
    <scope>NUCLEOTIDE SEQUENCE [LARGE SCALE GENOMIC DNA]</scope>
    <source>
        <strain evidence="19">cv. Daliak</strain>
    </source>
</reference>
<dbReference type="Gene3D" id="2.40.70.10">
    <property type="entry name" value="Acid Proteases"/>
    <property type="match status" value="1"/>
</dbReference>
<dbReference type="InterPro" id="IPR023780">
    <property type="entry name" value="Chromo_domain"/>
</dbReference>
<dbReference type="CDD" id="cd09274">
    <property type="entry name" value="RNase_HI_RT_Ty3"/>
    <property type="match status" value="1"/>
</dbReference>
<sequence>MARTNAERLDELTAKVDGIITHLETLTTIPLPTPTPTPPPQPPPPPQHLPRMKLDVPKFDGTDAMGWIFNISQFFDYHQTPEDERLTVASFYMDGPALSWYQSMHRNNQIHTWFSFLQALEMRFAPSYYDEPSSALFKLTQKTSVNTYLNEFERLANRIALRPLTLPQAMTLAKLQEDKIEDRRRLFKTKHQPSTIINNTSHSSSNIPLLPTPKSPNKVNFRKLSSEEMPDRRQKGLCYNCDETFTRQHKCKGRFFLLIADNDTDLEDPPTPPSTIDTSPPTSPPAIIDPSEAQISFHAMSGTNVPTIIRIPGHLANHPVTVLIDGGSTHNFIQTRLAKFLGLPSNPANTLKVMVGNGSILNCYGLCASTPLTLHKEKFEVDLYTLPLCGADVVLGVHWLQSIGPVLMDYTSLSLSYTLNNKTITLSGNPPSKPNGYATIALPLTSLLRKDAFNWTEAASQAFIALKSAMTHAPTFALPDFSQPFVLETDASGLAMGAVLMQDHHPIAFFSKPFCTRLRRSSTYIRELHAITTIVKKWRQYLLGHPFIIYTDHQSLKELLTQAVQTPEQQIYLAKLMGYEYSIQYKTGKSNVVADALSRLPETTSSMTLSLTMPNFIFLEHLKLALAACEPFNTLFNNIQTNPYSFPYYKIHNGLILFQNRIWLDFSMPFRLTILEDFHASPVGGHMGITKTLARLQANFDWANMHKDVQTFISQCSVCQQVKYETRKTPGLLHPLPIPTAIWEDLSLDFITGLPKSQTYTTILVVVDRFSKGIHLAPLHPNYTAHNVATIFFDTTCKLHGIPRSLVSDRDPLFISKFWKELFALCGTKLRMSTSYHPETDGQTEVINRVLEQYLRSSVHHKPSLWAKFLPLAEWAYNTSKHSSTGFSRFHLTYGKEPPSIPQYLQGSSPVEAVDTWLKTRQALIIKLRQNLLKTQEKMKFYANKNRRPVTFDVGQFVYVRLRPYRQTSVTAQTYSKLTKRFYGPYRVLDKIGPLAYRLELPPTSKIHLVFHCSLLKLHKGPLPLSASLPPNAVDHQSLIEPLTILAHKIDASTNPLTPMVLVQWSGLPLEDTSWEPWDTLQRTYHLEDKVPFPDEGNVSTSTTEAAGPSTTIAQSKPKRITIKPARFKDYA</sequence>
<dbReference type="AlphaFoldDB" id="A0A2Z6MXQ7"/>
<evidence type="ECO:0000256" key="1">
    <source>
        <dbReference type="ARBA" id="ARBA00022670"/>
    </source>
</evidence>
<dbReference type="PANTHER" id="PTHR37984:SF5">
    <property type="entry name" value="PROTEIN NYNRIN-LIKE"/>
    <property type="match status" value="1"/>
</dbReference>
<dbReference type="GO" id="GO:0004519">
    <property type="term" value="F:endonuclease activity"/>
    <property type="evidence" value="ECO:0007669"/>
    <property type="project" value="UniProtKB-KW"/>
</dbReference>
<dbReference type="Gene3D" id="3.30.420.10">
    <property type="entry name" value="Ribonuclease H-like superfamily/Ribonuclease H"/>
    <property type="match status" value="1"/>
</dbReference>
<keyword evidence="14" id="KW-0233">DNA recombination</keyword>
<dbReference type="Pfam" id="PF00385">
    <property type="entry name" value="Chromo"/>
    <property type="match status" value="1"/>
</dbReference>
<protein>
    <recommendedName>
        <fullName evidence="17">Integrase catalytic domain-containing protein</fullName>
    </recommendedName>
</protein>
<keyword evidence="15" id="KW-0511">Multifunctional enzyme</keyword>
<dbReference type="InterPro" id="IPR001584">
    <property type="entry name" value="Integrase_cat-core"/>
</dbReference>
<keyword evidence="11" id="KW-0695">RNA-directed DNA polymerase</keyword>
<dbReference type="SUPFAM" id="SSF53098">
    <property type="entry name" value="Ribonuclease H-like"/>
    <property type="match status" value="1"/>
</dbReference>
<accession>A0A2Z6MXQ7</accession>
<evidence type="ECO:0000256" key="8">
    <source>
        <dbReference type="ARBA" id="ARBA00022801"/>
    </source>
</evidence>
<keyword evidence="19" id="KW-1185">Reference proteome</keyword>
<dbReference type="InterPro" id="IPR021109">
    <property type="entry name" value="Peptidase_aspartic_dom_sf"/>
</dbReference>
<dbReference type="Pfam" id="PF17921">
    <property type="entry name" value="Integrase_H2C2"/>
    <property type="match status" value="1"/>
</dbReference>
<dbReference type="CDD" id="cd00303">
    <property type="entry name" value="retropepsin_like"/>
    <property type="match status" value="1"/>
</dbReference>
<dbReference type="InterPro" id="IPR016197">
    <property type="entry name" value="Chromo-like_dom_sf"/>
</dbReference>
<dbReference type="PROSITE" id="PS50994">
    <property type="entry name" value="INTEGRASE"/>
    <property type="match status" value="1"/>
</dbReference>
<evidence type="ECO:0000256" key="2">
    <source>
        <dbReference type="ARBA" id="ARBA00022679"/>
    </source>
</evidence>
<dbReference type="InterPro" id="IPR043502">
    <property type="entry name" value="DNA/RNA_pol_sf"/>
</dbReference>
<dbReference type="GO" id="GO:0004190">
    <property type="term" value="F:aspartic-type endopeptidase activity"/>
    <property type="evidence" value="ECO:0007669"/>
    <property type="project" value="UniProtKB-KW"/>
</dbReference>
<dbReference type="Proteomes" id="UP000242715">
    <property type="component" value="Unassembled WGS sequence"/>
</dbReference>
<feature type="domain" description="Integrase catalytic" evidence="17">
    <location>
        <begin position="733"/>
        <end position="906"/>
    </location>
</feature>
<dbReference type="Pfam" id="PF24626">
    <property type="entry name" value="SH3_Tf2-1"/>
    <property type="match status" value="1"/>
</dbReference>
<dbReference type="Pfam" id="PF08284">
    <property type="entry name" value="RVP_2"/>
    <property type="match status" value="1"/>
</dbReference>
<keyword evidence="5" id="KW-0479">Metal-binding</keyword>
<dbReference type="InterPro" id="IPR056924">
    <property type="entry name" value="SH3_Tf2-1"/>
</dbReference>
<proteinExistence type="predicted"/>
<keyword evidence="13" id="KW-0238">DNA-binding</keyword>
<keyword evidence="6" id="KW-0064">Aspartyl protease</keyword>
<dbReference type="GO" id="GO:0003677">
    <property type="term" value="F:DNA binding"/>
    <property type="evidence" value="ECO:0007669"/>
    <property type="project" value="UniProtKB-KW"/>
</dbReference>
<name>A0A2Z6MXQ7_TRISU</name>
<dbReference type="EMBL" id="DF973401">
    <property type="protein sequence ID" value="GAU29612.1"/>
    <property type="molecule type" value="Genomic_DNA"/>
</dbReference>
<dbReference type="SUPFAM" id="SSF50630">
    <property type="entry name" value="Acid proteases"/>
    <property type="match status" value="1"/>
</dbReference>
<feature type="compositionally biased region" description="Low complexity" evidence="16">
    <location>
        <begin position="195"/>
        <end position="207"/>
    </location>
</feature>
<evidence type="ECO:0000256" key="12">
    <source>
        <dbReference type="ARBA" id="ARBA00022932"/>
    </source>
</evidence>
<feature type="region of interest" description="Disordered" evidence="16">
    <location>
        <begin position="27"/>
        <end position="52"/>
    </location>
</feature>
<gene>
    <name evidence="18" type="ORF">TSUD_164620</name>
</gene>
<dbReference type="Gene3D" id="1.10.340.70">
    <property type="match status" value="1"/>
</dbReference>
<keyword evidence="9" id="KW-0460">Magnesium</keyword>
<keyword evidence="7" id="KW-0255">Endonuclease</keyword>
<dbReference type="GO" id="GO:0015074">
    <property type="term" value="P:DNA integration"/>
    <property type="evidence" value="ECO:0007669"/>
    <property type="project" value="UniProtKB-KW"/>
</dbReference>
<evidence type="ECO:0000256" key="16">
    <source>
        <dbReference type="SAM" id="MobiDB-lite"/>
    </source>
</evidence>
<feature type="region of interest" description="Disordered" evidence="16">
    <location>
        <begin position="263"/>
        <end position="283"/>
    </location>
</feature>
<evidence type="ECO:0000256" key="11">
    <source>
        <dbReference type="ARBA" id="ARBA00022918"/>
    </source>
</evidence>
<dbReference type="InterPro" id="IPR012337">
    <property type="entry name" value="RNaseH-like_sf"/>
</dbReference>
<dbReference type="Gene3D" id="3.30.70.270">
    <property type="match status" value="1"/>
</dbReference>
<dbReference type="InterPro" id="IPR050951">
    <property type="entry name" value="Retrovirus_Pol_polyprotein"/>
</dbReference>
<keyword evidence="1" id="KW-0645">Protease</keyword>
<keyword evidence="10" id="KW-0229">DNA integration</keyword>
<keyword evidence="4" id="KW-0540">Nuclease</keyword>
<dbReference type="OrthoDB" id="2013610at2759"/>
<evidence type="ECO:0000256" key="13">
    <source>
        <dbReference type="ARBA" id="ARBA00023125"/>
    </source>
</evidence>
<feature type="compositionally biased region" description="Polar residues" evidence="16">
    <location>
        <begin position="1098"/>
        <end position="1115"/>
    </location>
</feature>
<feature type="region of interest" description="Disordered" evidence="16">
    <location>
        <begin position="195"/>
        <end position="218"/>
    </location>
</feature>
<dbReference type="PANTHER" id="PTHR37984">
    <property type="entry name" value="PROTEIN CBG26694"/>
    <property type="match status" value="1"/>
</dbReference>
<feature type="compositionally biased region" description="Pro residues" evidence="16">
    <location>
        <begin position="31"/>
        <end position="48"/>
    </location>
</feature>
<dbReference type="GO" id="GO:0006310">
    <property type="term" value="P:DNA recombination"/>
    <property type="evidence" value="ECO:0007669"/>
    <property type="project" value="UniProtKB-KW"/>
</dbReference>
<evidence type="ECO:0000256" key="5">
    <source>
        <dbReference type="ARBA" id="ARBA00022723"/>
    </source>
</evidence>
<organism evidence="18 19">
    <name type="scientific">Trifolium subterraneum</name>
    <name type="common">Subterranean clover</name>
    <dbReference type="NCBI Taxonomy" id="3900"/>
    <lineage>
        <taxon>Eukaryota</taxon>
        <taxon>Viridiplantae</taxon>
        <taxon>Streptophyta</taxon>
        <taxon>Embryophyta</taxon>
        <taxon>Tracheophyta</taxon>
        <taxon>Spermatophyta</taxon>
        <taxon>Magnoliopsida</taxon>
        <taxon>eudicotyledons</taxon>
        <taxon>Gunneridae</taxon>
        <taxon>Pentapetalae</taxon>
        <taxon>rosids</taxon>
        <taxon>fabids</taxon>
        <taxon>Fabales</taxon>
        <taxon>Fabaceae</taxon>
        <taxon>Papilionoideae</taxon>
        <taxon>50 kb inversion clade</taxon>
        <taxon>NPAAA clade</taxon>
        <taxon>Hologalegina</taxon>
        <taxon>IRL clade</taxon>
        <taxon>Trifolieae</taxon>
        <taxon>Trifolium</taxon>
    </lineage>
</organism>
<evidence type="ECO:0000313" key="18">
    <source>
        <dbReference type="EMBL" id="GAU29612.1"/>
    </source>
</evidence>
<evidence type="ECO:0000256" key="6">
    <source>
        <dbReference type="ARBA" id="ARBA00022750"/>
    </source>
</evidence>
<evidence type="ECO:0000259" key="17">
    <source>
        <dbReference type="PROSITE" id="PS50994"/>
    </source>
</evidence>
<keyword evidence="12" id="KW-0239">DNA-directed DNA polymerase</keyword>
<dbReference type="InterPro" id="IPR041577">
    <property type="entry name" value="RT_RNaseH_2"/>
</dbReference>
<evidence type="ECO:0000256" key="9">
    <source>
        <dbReference type="ARBA" id="ARBA00022842"/>
    </source>
</evidence>
<dbReference type="SUPFAM" id="SSF54160">
    <property type="entry name" value="Chromo domain-like"/>
    <property type="match status" value="1"/>
</dbReference>
<dbReference type="Gene3D" id="3.10.20.370">
    <property type="match status" value="1"/>
</dbReference>
<evidence type="ECO:0000256" key="15">
    <source>
        <dbReference type="ARBA" id="ARBA00023268"/>
    </source>
</evidence>
<dbReference type="InterPro" id="IPR005162">
    <property type="entry name" value="Retrotrans_gag_dom"/>
</dbReference>
<evidence type="ECO:0000313" key="19">
    <source>
        <dbReference type="Proteomes" id="UP000242715"/>
    </source>
</evidence>
<dbReference type="InterPro" id="IPR036397">
    <property type="entry name" value="RNaseH_sf"/>
</dbReference>
<dbReference type="Pfam" id="PF17919">
    <property type="entry name" value="RT_RNaseH_2"/>
    <property type="match status" value="1"/>
</dbReference>
<evidence type="ECO:0000256" key="3">
    <source>
        <dbReference type="ARBA" id="ARBA00022695"/>
    </source>
</evidence>
<dbReference type="InterPro" id="IPR041588">
    <property type="entry name" value="Integrase_H2C2"/>
</dbReference>
<feature type="region of interest" description="Disordered" evidence="16">
    <location>
        <begin position="1092"/>
        <end position="1116"/>
    </location>
</feature>
<dbReference type="InterPro" id="IPR043128">
    <property type="entry name" value="Rev_trsase/Diguanyl_cyclase"/>
</dbReference>
<evidence type="ECO:0000256" key="7">
    <source>
        <dbReference type="ARBA" id="ARBA00022759"/>
    </source>
</evidence>
<dbReference type="Pfam" id="PF03732">
    <property type="entry name" value="Retrotrans_gag"/>
    <property type="match status" value="1"/>
</dbReference>
<dbReference type="GO" id="GO:0003964">
    <property type="term" value="F:RNA-directed DNA polymerase activity"/>
    <property type="evidence" value="ECO:0007669"/>
    <property type="project" value="UniProtKB-KW"/>
</dbReference>
<feature type="compositionally biased region" description="Low complexity" evidence="16">
    <location>
        <begin position="274"/>
        <end position="283"/>
    </location>
</feature>
<evidence type="ECO:0000256" key="10">
    <source>
        <dbReference type="ARBA" id="ARBA00022908"/>
    </source>
</evidence>
<dbReference type="GO" id="GO:0006508">
    <property type="term" value="P:proteolysis"/>
    <property type="evidence" value="ECO:0007669"/>
    <property type="project" value="UniProtKB-KW"/>
</dbReference>
<evidence type="ECO:0000256" key="4">
    <source>
        <dbReference type="ARBA" id="ARBA00022722"/>
    </source>
</evidence>
<evidence type="ECO:0000256" key="14">
    <source>
        <dbReference type="ARBA" id="ARBA00023172"/>
    </source>
</evidence>
<keyword evidence="8" id="KW-0378">Hydrolase</keyword>
<dbReference type="GO" id="GO:0046872">
    <property type="term" value="F:metal ion binding"/>
    <property type="evidence" value="ECO:0007669"/>
    <property type="project" value="UniProtKB-KW"/>
</dbReference>